<dbReference type="PROSITE" id="PS51257">
    <property type="entry name" value="PROKAR_LIPOPROTEIN"/>
    <property type="match status" value="1"/>
</dbReference>
<dbReference type="Proteomes" id="UP000587760">
    <property type="component" value="Unassembled WGS sequence"/>
</dbReference>
<keyword evidence="1" id="KW-0732">Signal</keyword>
<feature type="signal peptide" evidence="1">
    <location>
        <begin position="1"/>
        <end position="20"/>
    </location>
</feature>
<comment type="caution">
    <text evidence="2">The sequence shown here is derived from an EMBL/GenBank/DDBJ whole genome shotgun (WGS) entry which is preliminary data.</text>
</comment>
<evidence type="ECO:0000256" key="1">
    <source>
        <dbReference type="SAM" id="SignalP"/>
    </source>
</evidence>
<evidence type="ECO:0008006" key="4">
    <source>
        <dbReference type="Google" id="ProtNLM"/>
    </source>
</evidence>
<proteinExistence type="predicted"/>
<reference evidence="2 3" key="1">
    <citation type="submission" date="2020-08" db="EMBL/GenBank/DDBJ databases">
        <title>Genomic Encyclopedia of Type Strains, Phase IV (KMG-IV): sequencing the most valuable type-strain genomes for metagenomic binning, comparative biology and taxonomic classification.</title>
        <authorList>
            <person name="Goeker M."/>
        </authorList>
    </citation>
    <scope>NUCLEOTIDE SEQUENCE [LARGE SCALE GENOMIC DNA]</scope>
    <source>
        <strain evidence="2 3">DSM 2461</strain>
    </source>
</reference>
<dbReference type="RefSeq" id="WP_184747261.1">
    <property type="nucleotide sequence ID" value="NZ_JACHGJ010000005.1"/>
</dbReference>
<feature type="chain" id="PRO_5032835025" description="Lipoprotein" evidence="1">
    <location>
        <begin position="21"/>
        <end position="209"/>
    </location>
</feature>
<accession>A0A841R709</accession>
<dbReference type="EMBL" id="JACHGJ010000005">
    <property type="protein sequence ID" value="MBB6481014.1"/>
    <property type="molecule type" value="Genomic_DNA"/>
</dbReference>
<gene>
    <name evidence="2" type="ORF">HNR50_002687</name>
</gene>
<keyword evidence="3" id="KW-1185">Reference proteome</keyword>
<dbReference type="AlphaFoldDB" id="A0A841R709"/>
<evidence type="ECO:0000313" key="3">
    <source>
        <dbReference type="Proteomes" id="UP000587760"/>
    </source>
</evidence>
<sequence length="209" mass="21963">MKKKVLALALLLTLALSSCATLKLEGSMLGSLDGISRIGVTSVSYGERTLPVIPLIDAGLHNAAVSSVKEELLAAESENAEVITSAIVNGVAARTDSDAVVVDSDPALFENEESSADHAVSIIQEKELDALVVVTTRVETSGVSGFGINGANSVKLKIKIFGSDGSLISEGYYRTAAEMTKPKDVNAYRALLRSSNENIDSLLDLLLIK</sequence>
<organism evidence="2 3">
    <name type="scientific">Spirochaeta isovalerica</name>
    <dbReference type="NCBI Taxonomy" id="150"/>
    <lineage>
        <taxon>Bacteria</taxon>
        <taxon>Pseudomonadati</taxon>
        <taxon>Spirochaetota</taxon>
        <taxon>Spirochaetia</taxon>
        <taxon>Spirochaetales</taxon>
        <taxon>Spirochaetaceae</taxon>
        <taxon>Spirochaeta</taxon>
    </lineage>
</organism>
<name>A0A841R709_9SPIO</name>
<protein>
    <recommendedName>
        <fullName evidence="4">Lipoprotein</fullName>
    </recommendedName>
</protein>
<evidence type="ECO:0000313" key="2">
    <source>
        <dbReference type="EMBL" id="MBB6481014.1"/>
    </source>
</evidence>